<keyword evidence="3" id="KW-1185">Reference proteome</keyword>
<dbReference type="Proteomes" id="UP000006591">
    <property type="component" value="Chromosome 1"/>
</dbReference>
<dbReference type="HOGENOM" id="CLU_1470423_0_0_1"/>
<protein>
    <submittedName>
        <fullName evidence="2">Uncharacterized protein</fullName>
    </submittedName>
</protein>
<organism evidence="2">
    <name type="scientific">Oryza nivara</name>
    <name type="common">Indian wild rice</name>
    <name type="synonym">Oryza sativa f. spontanea</name>
    <dbReference type="NCBI Taxonomy" id="4536"/>
    <lineage>
        <taxon>Eukaryota</taxon>
        <taxon>Viridiplantae</taxon>
        <taxon>Streptophyta</taxon>
        <taxon>Embryophyta</taxon>
        <taxon>Tracheophyta</taxon>
        <taxon>Spermatophyta</taxon>
        <taxon>Magnoliopsida</taxon>
        <taxon>Liliopsida</taxon>
        <taxon>Poales</taxon>
        <taxon>Poaceae</taxon>
        <taxon>BOP clade</taxon>
        <taxon>Oryzoideae</taxon>
        <taxon>Oryzeae</taxon>
        <taxon>Oryzinae</taxon>
        <taxon>Oryza</taxon>
    </lineage>
</organism>
<feature type="compositionally biased region" description="Low complexity" evidence="1">
    <location>
        <begin position="69"/>
        <end position="96"/>
    </location>
</feature>
<feature type="region of interest" description="Disordered" evidence="1">
    <location>
        <begin position="49"/>
        <end position="112"/>
    </location>
</feature>
<evidence type="ECO:0000256" key="1">
    <source>
        <dbReference type="SAM" id="MobiDB-lite"/>
    </source>
</evidence>
<name>A0A0E0FSS0_ORYNI</name>
<reference evidence="2" key="1">
    <citation type="submission" date="2015-04" db="UniProtKB">
        <authorList>
            <consortium name="EnsemblPlants"/>
        </authorList>
    </citation>
    <scope>IDENTIFICATION</scope>
    <source>
        <strain evidence="2">SL10</strain>
    </source>
</reference>
<dbReference type="EnsemblPlants" id="ONIVA01G34280.1">
    <property type="protein sequence ID" value="ONIVA01G34280.1"/>
    <property type="gene ID" value="ONIVA01G34280"/>
</dbReference>
<reference evidence="2" key="2">
    <citation type="submission" date="2018-04" db="EMBL/GenBank/DDBJ databases">
        <title>OnivRS2 (Oryza nivara Reference Sequence Version 2).</title>
        <authorList>
            <person name="Zhang J."/>
            <person name="Kudrna D."/>
            <person name="Lee S."/>
            <person name="Talag J."/>
            <person name="Rajasekar S."/>
            <person name="Welchert J."/>
            <person name="Hsing Y.-I."/>
            <person name="Wing R.A."/>
        </authorList>
    </citation>
    <scope>NUCLEOTIDE SEQUENCE [LARGE SCALE GENOMIC DNA]</scope>
</reference>
<sequence length="184" mass="19298">MAGAPVAVDMELGRQRSWRSPPDLVFLEDDGTVVLAEVAADRTRAEWRLKQRRLGSQIRSPPRPSTFHGSTSSSSNGGSSSGGRAARSGSSSVSRADMNSRRRRAWPRLLSRVPAASSASSSRAAAAASSTWRRLVGARRKDGRGHGFVTAGVVVAALPSSPAPTSPSPFSLCPAFAMGVDVIL</sequence>
<evidence type="ECO:0000313" key="2">
    <source>
        <dbReference type="EnsemblPlants" id="ONIVA01G34280.1"/>
    </source>
</evidence>
<dbReference type="AlphaFoldDB" id="A0A0E0FSS0"/>
<evidence type="ECO:0000313" key="3">
    <source>
        <dbReference type="Proteomes" id="UP000006591"/>
    </source>
</evidence>
<proteinExistence type="predicted"/>
<accession>A0A0E0FSS0</accession>
<dbReference type="Gramene" id="ONIVA01G34280.1">
    <property type="protein sequence ID" value="ONIVA01G34280.1"/>
    <property type="gene ID" value="ONIVA01G34280"/>
</dbReference>